<evidence type="ECO:0000313" key="2">
    <source>
        <dbReference type="Proteomes" id="UP000276542"/>
    </source>
</evidence>
<name>A0A3A5HHQ3_9ACTN</name>
<dbReference type="EMBL" id="QYRP01000002">
    <property type="protein sequence ID" value="RJS47410.1"/>
    <property type="molecule type" value="Genomic_DNA"/>
</dbReference>
<dbReference type="OrthoDB" id="495805at2"/>
<organism evidence="1 2">
    <name type="scientific">Nocardioides cavernaquae</name>
    <dbReference type="NCBI Taxonomy" id="2321396"/>
    <lineage>
        <taxon>Bacteria</taxon>
        <taxon>Bacillati</taxon>
        <taxon>Actinomycetota</taxon>
        <taxon>Actinomycetes</taxon>
        <taxon>Propionibacteriales</taxon>
        <taxon>Nocardioidaceae</taxon>
        <taxon>Nocardioides</taxon>
    </lineage>
</organism>
<keyword evidence="2" id="KW-1185">Reference proteome</keyword>
<reference evidence="2" key="1">
    <citation type="submission" date="2018-09" db="EMBL/GenBank/DDBJ databases">
        <authorList>
            <person name="Zhu H."/>
        </authorList>
    </citation>
    <scope>NUCLEOTIDE SEQUENCE [LARGE SCALE GENOMIC DNA]</scope>
    <source>
        <strain evidence="2">K1W22B-1</strain>
    </source>
</reference>
<proteinExistence type="predicted"/>
<comment type="caution">
    <text evidence="1">The sequence shown here is derived from an EMBL/GenBank/DDBJ whole genome shotgun (WGS) entry which is preliminary data.</text>
</comment>
<protein>
    <submittedName>
        <fullName evidence="1">Uncharacterized protein</fullName>
    </submittedName>
</protein>
<sequence length="78" mass="8791">MAQLTEAGIVTGTADKDYNLIWFTEVCLSNALRLETYIEDARRSGDQEIADLFRRAQENSIRGAEEAKSLLRERIDAA</sequence>
<evidence type="ECO:0000313" key="1">
    <source>
        <dbReference type="EMBL" id="RJS47410.1"/>
    </source>
</evidence>
<dbReference type="RefSeq" id="WP_120061376.1">
    <property type="nucleotide sequence ID" value="NZ_QYRP01000002.1"/>
</dbReference>
<dbReference type="AlphaFoldDB" id="A0A3A5HHQ3"/>
<accession>A0A3A5HHQ3</accession>
<dbReference type="Proteomes" id="UP000276542">
    <property type="component" value="Unassembled WGS sequence"/>
</dbReference>
<gene>
    <name evidence="1" type="ORF">D4739_15105</name>
</gene>